<dbReference type="PANTHER" id="PTHR42912">
    <property type="entry name" value="METHYLTRANSFERASE"/>
    <property type="match status" value="1"/>
</dbReference>
<sequence length="338" mass="37482">MLDVPNFPFEPYVELLRAAAEPTRLRLLVLLSRADLTVSELTTILGQSQPRISRHLKLLAEARLISRYQEGSWAFFRASDDPLALPVMRALVGWVDAQDPALARDAERLEDVRAKRAERAADYFSRNAEAWDRIRSLHVSDEEVEAALVNALGRKRFDTLLDVGTGTGRMLEVLAPRCERAIGIDSSREMLTVARAKLDEANIANAQVRLGSVYHLPIERGGFDLVVIHQVLHYLDDPARAVREAATALSPGGRIAIIDFAPHELEFMRSDYAHLRLGFSDQTLTAYVEAAGLRVRSLVNLKSQLAAAPAELTVTILLAEDQRRLVAGKTPENTSMTS</sequence>
<dbReference type="InterPro" id="IPR001845">
    <property type="entry name" value="HTH_ArsR_DNA-bd_dom"/>
</dbReference>
<dbReference type="PANTHER" id="PTHR42912:SF93">
    <property type="entry name" value="N6-ADENOSINE-METHYLTRANSFERASE TMT1A"/>
    <property type="match status" value="1"/>
</dbReference>
<comment type="caution">
    <text evidence="2">The sequence shown here is derived from an EMBL/GenBank/DDBJ whole genome shotgun (WGS) entry which is preliminary data.</text>
</comment>
<dbReference type="InterPro" id="IPR029063">
    <property type="entry name" value="SAM-dependent_MTases_sf"/>
</dbReference>
<dbReference type="InterPro" id="IPR036388">
    <property type="entry name" value="WH-like_DNA-bd_sf"/>
</dbReference>
<dbReference type="PROSITE" id="PS50987">
    <property type="entry name" value="HTH_ARSR_2"/>
    <property type="match status" value="1"/>
</dbReference>
<reference evidence="2 3" key="1">
    <citation type="submission" date="2021-04" db="EMBL/GenBank/DDBJ databases">
        <title>Whole genome sequence of Jiella sp. KSK16Y-1.</title>
        <authorList>
            <person name="Tuo L."/>
        </authorList>
    </citation>
    <scope>NUCLEOTIDE SEQUENCE [LARGE SCALE GENOMIC DNA]</scope>
    <source>
        <strain evidence="2 3">KSK16Y-1</strain>
    </source>
</reference>
<dbReference type="SUPFAM" id="SSF53335">
    <property type="entry name" value="S-adenosyl-L-methionine-dependent methyltransferases"/>
    <property type="match status" value="1"/>
</dbReference>
<dbReference type="Pfam" id="PF01022">
    <property type="entry name" value="HTH_5"/>
    <property type="match status" value="1"/>
</dbReference>
<dbReference type="InterPro" id="IPR050508">
    <property type="entry name" value="Methyltransf_Superfamily"/>
</dbReference>
<dbReference type="SUPFAM" id="SSF46785">
    <property type="entry name" value="Winged helix' DNA-binding domain"/>
    <property type="match status" value="1"/>
</dbReference>
<dbReference type="PRINTS" id="PR00778">
    <property type="entry name" value="HTHARSR"/>
</dbReference>
<dbReference type="InterPro" id="IPR036390">
    <property type="entry name" value="WH_DNA-bd_sf"/>
</dbReference>
<dbReference type="InterPro" id="IPR013216">
    <property type="entry name" value="Methyltransf_11"/>
</dbReference>
<gene>
    <name evidence="2" type="ORF">J6595_00700</name>
</gene>
<dbReference type="RefSeq" id="WP_209592508.1">
    <property type="nucleotide sequence ID" value="NZ_JAGJCF010000001.1"/>
</dbReference>
<dbReference type="Gene3D" id="1.10.10.10">
    <property type="entry name" value="Winged helix-like DNA-binding domain superfamily/Winged helix DNA-binding domain"/>
    <property type="match status" value="1"/>
</dbReference>
<feature type="domain" description="HTH arsR-type" evidence="1">
    <location>
        <begin position="4"/>
        <end position="98"/>
    </location>
</feature>
<dbReference type="Gene3D" id="3.40.50.150">
    <property type="entry name" value="Vaccinia Virus protein VP39"/>
    <property type="match status" value="1"/>
</dbReference>
<protein>
    <submittedName>
        <fullName evidence="2">Metalloregulator ArsR/SmtB family transcription factor</fullName>
    </submittedName>
</protein>
<keyword evidence="3" id="KW-1185">Reference proteome</keyword>
<dbReference type="SMART" id="SM00418">
    <property type="entry name" value="HTH_ARSR"/>
    <property type="match status" value="1"/>
</dbReference>
<dbReference type="InterPro" id="IPR011991">
    <property type="entry name" value="ArsR-like_HTH"/>
</dbReference>
<evidence type="ECO:0000313" key="2">
    <source>
        <dbReference type="EMBL" id="MBP0614106.1"/>
    </source>
</evidence>
<dbReference type="EMBL" id="JAGJCF010000001">
    <property type="protein sequence ID" value="MBP0614106.1"/>
    <property type="molecule type" value="Genomic_DNA"/>
</dbReference>
<name>A0ABS4BD40_9HYPH</name>
<evidence type="ECO:0000313" key="3">
    <source>
        <dbReference type="Proteomes" id="UP000678276"/>
    </source>
</evidence>
<dbReference type="CDD" id="cd02440">
    <property type="entry name" value="AdoMet_MTases"/>
    <property type="match status" value="1"/>
</dbReference>
<dbReference type="CDD" id="cd00090">
    <property type="entry name" value="HTH_ARSR"/>
    <property type="match status" value="1"/>
</dbReference>
<accession>A0ABS4BD40</accession>
<evidence type="ECO:0000259" key="1">
    <source>
        <dbReference type="PROSITE" id="PS50987"/>
    </source>
</evidence>
<organism evidence="2 3">
    <name type="scientific">Jiella mangrovi</name>
    <dbReference type="NCBI Taxonomy" id="2821407"/>
    <lineage>
        <taxon>Bacteria</taxon>
        <taxon>Pseudomonadati</taxon>
        <taxon>Pseudomonadota</taxon>
        <taxon>Alphaproteobacteria</taxon>
        <taxon>Hyphomicrobiales</taxon>
        <taxon>Aurantimonadaceae</taxon>
        <taxon>Jiella</taxon>
    </lineage>
</organism>
<dbReference type="Proteomes" id="UP000678276">
    <property type="component" value="Unassembled WGS sequence"/>
</dbReference>
<proteinExistence type="predicted"/>
<dbReference type="NCBIfam" id="NF033788">
    <property type="entry name" value="HTH_metalloreg"/>
    <property type="match status" value="1"/>
</dbReference>
<dbReference type="Pfam" id="PF08241">
    <property type="entry name" value="Methyltransf_11"/>
    <property type="match status" value="1"/>
</dbReference>